<name>A0A816N4M0_9BILA</name>
<evidence type="ECO:0000313" key="1">
    <source>
        <dbReference type="EMBL" id="CAF2026526.1"/>
    </source>
</evidence>
<sequence length="534" mass="61988">MNHSTVNILALCDEMVLAILNKLNNMDVLYSLIGVNKKLDSLVRDITFTQSIDLVTISSNEHNDSRNKSILDRFCFDIIPRIQQNIESLILDPLSIDRVLCIGNYSKLHKVALVNVQFEIASRIFNNESSFVHNFKHQILDLTVTINEDRAGEHICKVFTNVFTTIFIMFTNLIYLDFRLINDCLSSPRSLNNFLSPTSYSSNIVHLNVRVYNFNDCLSLLDGDLSQLHTFIVQVDTIYNTSMIINNMKTVSTLKHFSLTSYRRTREYDNKILPLLRQMLQLEKLTLSLRVCSRTSLIDGTHLLNDILSEMSHLHTFIFNIITQSTMMNEELLPTPDDVSRPLIQRGYNVGCYTDFCQMEMCQCHIYSLPFTMERMDTLSNKFPGGLFMTVRHLVAQHLFRPFEHDFFVRISHSFPLLNKLTLMNTNEQEEKLTYQKNEHEQTSSIIEFSHLMILNFTISALDYAEQFLSDVITRLPCLNTLCIKYIDLVCVTQNFRNNAARANCSKLQHIIFDSPRTTYPENFYHYFPLLCCK</sequence>
<accession>A0A816N4M0</accession>
<evidence type="ECO:0000313" key="2">
    <source>
        <dbReference type="Proteomes" id="UP000663856"/>
    </source>
</evidence>
<protein>
    <recommendedName>
        <fullName evidence="3">F-box domain-containing protein</fullName>
    </recommendedName>
</protein>
<evidence type="ECO:0008006" key="3">
    <source>
        <dbReference type="Google" id="ProtNLM"/>
    </source>
</evidence>
<proteinExistence type="predicted"/>
<dbReference type="EMBL" id="CAJNRF010001780">
    <property type="protein sequence ID" value="CAF2026526.1"/>
    <property type="molecule type" value="Genomic_DNA"/>
</dbReference>
<dbReference type="AlphaFoldDB" id="A0A816N4M0"/>
<gene>
    <name evidence="1" type="ORF">WKI299_LOCUS6099</name>
</gene>
<comment type="caution">
    <text evidence="1">The sequence shown here is derived from an EMBL/GenBank/DDBJ whole genome shotgun (WGS) entry which is preliminary data.</text>
</comment>
<reference evidence="1" key="1">
    <citation type="submission" date="2021-02" db="EMBL/GenBank/DDBJ databases">
        <authorList>
            <person name="Nowell W R."/>
        </authorList>
    </citation>
    <scope>NUCLEOTIDE SEQUENCE</scope>
</reference>
<dbReference type="Proteomes" id="UP000663856">
    <property type="component" value="Unassembled WGS sequence"/>
</dbReference>
<organism evidence="1 2">
    <name type="scientific">Rotaria magnacalcarata</name>
    <dbReference type="NCBI Taxonomy" id="392030"/>
    <lineage>
        <taxon>Eukaryota</taxon>
        <taxon>Metazoa</taxon>
        <taxon>Spiralia</taxon>
        <taxon>Gnathifera</taxon>
        <taxon>Rotifera</taxon>
        <taxon>Eurotatoria</taxon>
        <taxon>Bdelloidea</taxon>
        <taxon>Philodinida</taxon>
        <taxon>Philodinidae</taxon>
        <taxon>Rotaria</taxon>
    </lineage>
</organism>